<dbReference type="EMBL" id="JBANQN010000006">
    <property type="protein sequence ID" value="KAK6788418.1"/>
    <property type="molecule type" value="Genomic_DNA"/>
</dbReference>
<comment type="caution">
    <text evidence="1">The sequence shown here is derived from an EMBL/GenBank/DDBJ whole genome shotgun (WGS) entry which is preliminary data.</text>
</comment>
<sequence length="24" mass="2961">MVDKGMVNEVRTVQSYKFRLLQRY</sequence>
<organism evidence="1 2">
    <name type="scientific">Solanum bulbocastanum</name>
    <name type="common">Wild potato</name>
    <dbReference type="NCBI Taxonomy" id="147425"/>
    <lineage>
        <taxon>Eukaryota</taxon>
        <taxon>Viridiplantae</taxon>
        <taxon>Streptophyta</taxon>
        <taxon>Embryophyta</taxon>
        <taxon>Tracheophyta</taxon>
        <taxon>Spermatophyta</taxon>
        <taxon>Magnoliopsida</taxon>
        <taxon>eudicotyledons</taxon>
        <taxon>Gunneridae</taxon>
        <taxon>Pentapetalae</taxon>
        <taxon>asterids</taxon>
        <taxon>lamiids</taxon>
        <taxon>Solanales</taxon>
        <taxon>Solanaceae</taxon>
        <taxon>Solanoideae</taxon>
        <taxon>Solaneae</taxon>
        <taxon>Solanum</taxon>
    </lineage>
</organism>
<keyword evidence="2" id="KW-1185">Reference proteome</keyword>
<accession>A0AAN8TH63</accession>
<evidence type="ECO:0000313" key="2">
    <source>
        <dbReference type="Proteomes" id="UP001371456"/>
    </source>
</evidence>
<protein>
    <submittedName>
        <fullName evidence="1">Uncharacterized protein</fullName>
    </submittedName>
</protein>
<dbReference type="AlphaFoldDB" id="A0AAN8TH63"/>
<reference evidence="1 2" key="1">
    <citation type="submission" date="2024-02" db="EMBL/GenBank/DDBJ databases">
        <title>de novo genome assembly of Solanum bulbocastanum strain 11H21.</title>
        <authorList>
            <person name="Hosaka A.J."/>
        </authorList>
    </citation>
    <scope>NUCLEOTIDE SEQUENCE [LARGE SCALE GENOMIC DNA]</scope>
    <source>
        <tissue evidence="1">Young leaves</tissue>
    </source>
</reference>
<proteinExistence type="predicted"/>
<evidence type="ECO:0000313" key="1">
    <source>
        <dbReference type="EMBL" id="KAK6788418.1"/>
    </source>
</evidence>
<gene>
    <name evidence="1" type="ORF">RDI58_016943</name>
</gene>
<dbReference type="Proteomes" id="UP001371456">
    <property type="component" value="Unassembled WGS sequence"/>
</dbReference>
<name>A0AAN8TH63_SOLBU</name>